<protein>
    <submittedName>
        <fullName evidence="6">Uncharacterized protein</fullName>
    </submittedName>
</protein>
<dbReference type="InterPro" id="IPR052035">
    <property type="entry name" value="ZnF_BED_domain_contain"/>
</dbReference>
<accession>A0A8J2JLY9</accession>
<evidence type="ECO:0000256" key="1">
    <source>
        <dbReference type="ARBA" id="ARBA00004123"/>
    </source>
</evidence>
<dbReference type="OrthoDB" id="10050977at2759"/>
<dbReference type="PANTHER" id="PTHR46481">
    <property type="entry name" value="ZINC FINGER BED DOMAIN-CONTAINING PROTEIN 4"/>
    <property type="match status" value="1"/>
</dbReference>
<evidence type="ECO:0000256" key="3">
    <source>
        <dbReference type="ARBA" id="ARBA00022771"/>
    </source>
</evidence>
<gene>
    <name evidence="6" type="ORF">AFUS01_LOCUS12056</name>
</gene>
<evidence type="ECO:0000256" key="4">
    <source>
        <dbReference type="ARBA" id="ARBA00022833"/>
    </source>
</evidence>
<feature type="non-terminal residue" evidence="6">
    <location>
        <position position="1"/>
    </location>
</feature>
<dbReference type="EMBL" id="CAJVCH010093941">
    <property type="protein sequence ID" value="CAG7722947.1"/>
    <property type="molecule type" value="Genomic_DNA"/>
</dbReference>
<feature type="non-terminal residue" evidence="6">
    <location>
        <position position="543"/>
    </location>
</feature>
<reference evidence="6" key="1">
    <citation type="submission" date="2021-06" db="EMBL/GenBank/DDBJ databases">
        <authorList>
            <person name="Hodson N. C."/>
            <person name="Mongue J. A."/>
            <person name="Jaron S. K."/>
        </authorList>
    </citation>
    <scope>NUCLEOTIDE SEQUENCE</scope>
</reference>
<organism evidence="6 7">
    <name type="scientific">Allacma fusca</name>
    <dbReference type="NCBI Taxonomy" id="39272"/>
    <lineage>
        <taxon>Eukaryota</taxon>
        <taxon>Metazoa</taxon>
        <taxon>Ecdysozoa</taxon>
        <taxon>Arthropoda</taxon>
        <taxon>Hexapoda</taxon>
        <taxon>Collembola</taxon>
        <taxon>Symphypleona</taxon>
        <taxon>Sminthuridae</taxon>
        <taxon>Allacma</taxon>
    </lineage>
</organism>
<keyword evidence="2" id="KW-0479">Metal-binding</keyword>
<comment type="subcellular location">
    <subcellularLocation>
        <location evidence="1">Nucleus</location>
    </subcellularLocation>
</comment>
<sequence length="543" mass="61742">LIHPEEFGSEERLAGASSKLSGNYSTITDLFAKCKWTSPSNSGSYSSTHPVQSRFIQDLIDCICIDCLPLDFIQRPSFIKLIRNLNSQIRLVSRTTLSRKIRTQFKTEVQEKLKKVFRSIENRCLHVMLDLWTDRQKQSILGIKVQFITKDWKIQNYTIGFRHFTQRHDAPCIRRVFDSVLHDTYGIKPENVGFIVGDNASNMIAAFKSDYPPEFPLHDVDEMSDDTDQWEDMEEFSDCEDSDNTDIEDKILSDVITELQKFKKSSLTKLPCFCHLLQLVIKDSILSNTSVKELVKSVKTLKSFFHNSPFWYSKLKAIAGKGLVNQADTRWNTVQSVMERLIDPKVREALDTVLRETMATKTPCKVSFSCLDYNKMEIMSNLLSPLTEATNALQANHVTSSLVIPVLTGAYKAILDVNVEGDADMQELKQALLSSMQDRFGLTISNPTEKSKKRTIVRQSIYSDENLILATMLDPRFKSICFNGENILNGGQTSAVLATKMLEEKYQMEKGNLETAVSQTVETVEENPATKSKSLLHHIREEK</sequence>
<keyword evidence="5" id="KW-0539">Nucleus</keyword>
<keyword evidence="4" id="KW-0862">Zinc</keyword>
<dbReference type="GO" id="GO:0005634">
    <property type="term" value="C:nucleus"/>
    <property type="evidence" value="ECO:0007669"/>
    <property type="project" value="UniProtKB-SubCell"/>
</dbReference>
<name>A0A8J2JLY9_9HEXA</name>
<evidence type="ECO:0000313" key="7">
    <source>
        <dbReference type="Proteomes" id="UP000708208"/>
    </source>
</evidence>
<evidence type="ECO:0000256" key="2">
    <source>
        <dbReference type="ARBA" id="ARBA00022723"/>
    </source>
</evidence>
<evidence type="ECO:0000256" key="5">
    <source>
        <dbReference type="ARBA" id="ARBA00023242"/>
    </source>
</evidence>
<evidence type="ECO:0000313" key="6">
    <source>
        <dbReference type="EMBL" id="CAG7722947.1"/>
    </source>
</evidence>
<dbReference type="AlphaFoldDB" id="A0A8J2JLY9"/>
<proteinExistence type="predicted"/>
<dbReference type="PANTHER" id="PTHR46481:SF10">
    <property type="entry name" value="ZINC FINGER BED DOMAIN-CONTAINING PROTEIN 39"/>
    <property type="match status" value="1"/>
</dbReference>
<keyword evidence="7" id="KW-1185">Reference proteome</keyword>
<comment type="caution">
    <text evidence="6">The sequence shown here is derived from an EMBL/GenBank/DDBJ whole genome shotgun (WGS) entry which is preliminary data.</text>
</comment>
<keyword evidence="3" id="KW-0863">Zinc-finger</keyword>
<dbReference type="GO" id="GO:0008270">
    <property type="term" value="F:zinc ion binding"/>
    <property type="evidence" value="ECO:0007669"/>
    <property type="project" value="UniProtKB-KW"/>
</dbReference>
<dbReference type="Proteomes" id="UP000708208">
    <property type="component" value="Unassembled WGS sequence"/>
</dbReference>